<gene>
    <name evidence="2" type="ORF">GPA25_19625</name>
</gene>
<comment type="caution">
    <text evidence="2">The sequence shown here is derived from an EMBL/GenBank/DDBJ whole genome shotgun (WGS) entry which is preliminary data.</text>
</comment>
<dbReference type="PROSITE" id="PS51257">
    <property type="entry name" value="PROKAR_LIPOPROTEIN"/>
    <property type="match status" value="1"/>
</dbReference>
<sequence length="130" mass="14243">MMRALLVVALGLSACSSTHDLAKGPSMMGGGLFSEELQPGLHYVVSKSHVAPWTNHESVAQVWRDRAGQLCGKGGYRELQVVELVEEELAPMRVFVLSLPYLATIRKGYVLCAGSPLSEEAALRYLDLRR</sequence>
<keyword evidence="1" id="KW-0732">Signal</keyword>
<proteinExistence type="predicted"/>
<organism evidence="2 3">
    <name type="scientific">Aromatoleum diolicum</name>
    <dbReference type="NCBI Taxonomy" id="75796"/>
    <lineage>
        <taxon>Bacteria</taxon>
        <taxon>Pseudomonadati</taxon>
        <taxon>Pseudomonadota</taxon>
        <taxon>Betaproteobacteria</taxon>
        <taxon>Rhodocyclales</taxon>
        <taxon>Rhodocyclaceae</taxon>
        <taxon>Aromatoleum</taxon>
    </lineage>
</organism>
<dbReference type="EMBL" id="WTVQ01000045">
    <property type="protein sequence ID" value="NMG76966.1"/>
    <property type="molecule type" value="Genomic_DNA"/>
</dbReference>
<feature type="signal peptide" evidence="1">
    <location>
        <begin position="1"/>
        <end position="22"/>
    </location>
</feature>
<dbReference type="RefSeq" id="WP_169262100.1">
    <property type="nucleotide sequence ID" value="NZ_WTVQ01000045.1"/>
</dbReference>
<reference evidence="2 3" key="1">
    <citation type="submission" date="2019-12" db="EMBL/GenBank/DDBJ databases">
        <title>Comparative genomics gives insights into the taxonomy of the Azoarcus-Aromatoleum group and reveals separate origins of nif in the plant-associated Azoarcus and non-plant-associated Aromatoleum sub-groups.</title>
        <authorList>
            <person name="Lafos M."/>
            <person name="Maluk M."/>
            <person name="Batista M."/>
            <person name="Junghare M."/>
            <person name="Carmona M."/>
            <person name="Faoro H."/>
            <person name="Cruz L.M."/>
            <person name="Battistoni F."/>
            <person name="De Souza E."/>
            <person name="Pedrosa F."/>
            <person name="Chen W.-M."/>
            <person name="Poole P.S."/>
            <person name="Dixon R.A."/>
            <person name="James E.K."/>
        </authorList>
    </citation>
    <scope>NUCLEOTIDE SEQUENCE [LARGE SCALE GENOMIC DNA]</scope>
    <source>
        <strain evidence="2 3">22Lin</strain>
    </source>
</reference>
<evidence type="ECO:0000256" key="1">
    <source>
        <dbReference type="SAM" id="SignalP"/>
    </source>
</evidence>
<protein>
    <recommendedName>
        <fullName evidence="4">Lipoprotein</fullName>
    </recommendedName>
</protein>
<dbReference type="Proteomes" id="UP000648984">
    <property type="component" value="Unassembled WGS sequence"/>
</dbReference>
<name>A0ABX1QHL9_9RHOO</name>
<keyword evidence="3" id="KW-1185">Reference proteome</keyword>
<evidence type="ECO:0000313" key="2">
    <source>
        <dbReference type="EMBL" id="NMG76966.1"/>
    </source>
</evidence>
<evidence type="ECO:0000313" key="3">
    <source>
        <dbReference type="Proteomes" id="UP000648984"/>
    </source>
</evidence>
<accession>A0ABX1QHL9</accession>
<evidence type="ECO:0008006" key="4">
    <source>
        <dbReference type="Google" id="ProtNLM"/>
    </source>
</evidence>
<feature type="chain" id="PRO_5047111582" description="Lipoprotein" evidence="1">
    <location>
        <begin position="23"/>
        <end position="130"/>
    </location>
</feature>